<proteinExistence type="predicted"/>
<protein>
    <submittedName>
        <fullName evidence="3">Uncharacterized protein</fullName>
    </submittedName>
</protein>
<evidence type="ECO:0000256" key="1">
    <source>
        <dbReference type="SAM" id="Coils"/>
    </source>
</evidence>
<keyword evidence="2" id="KW-1133">Transmembrane helix</keyword>
<dbReference type="RefSeq" id="WP_342959540.1">
    <property type="nucleotide sequence ID" value="NZ_JAZHFZ010000047.1"/>
</dbReference>
<gene>
    <name evidence="3" type="ORF">V4C56_36970</name>
</gene>
<comment type="caution">
    <text evidence="3">The sequence shown here is derived from an EMBL/GenBank/DDBJ whole genome shotgun (WGS) entry which is preliminary data.</text>
</comment>
<accession>A0ABU9RDR7</accession>
<keyword evidence="4" id="KW-1185">Reference proteome</keyword>
<evidence type="ECO:0000256" key="2">
    <source>
        <dbReference type="SAM" id="Phobius"/>
    </source>
</evidence>
<evidence type="ECO:0000313" key="3">
    <source>
        <dbReference type="EMBL" id="MEM5345204.1"/>
    </source>
</evidence>
<sequence length="127" mass="14168">MKELLNCALNYPALLVVPACGFVLSLVILRIKKRYVKDGVLPWRLGSRERVQHASETGSGEMSANNSIDLEIALRKFRELGVEDGDLGYAYWYEVGQLLKRAAGMQARIDALSKELEQCRAKLGKAD</sequence>
<feature type="coiled-coil region" evidence="1">
    <location>
        <begin position="95"/>
        <end position="122"/>
    </location>
</feature>
<keyword evidence="1" id="KW-0175">Coiled coil</keyword>
<name>A0ABU9RDR7_9BURK</name>
<dbReference type="Proteomes" id="UP001481677">
    <property type="component" value="Unassembled WGS sequence"/>
</dbReference>
<evidence type="ECO:0000313" key="4">
    <source>
        <dbReference type="Proteomes" id="UP001481677"/>
    </source>
</evidence>
<dbReference type="EMBL" id="JAZHGA010000043">
    <property type="protein sequence ID" value="MEM5345204.1"/>
    <property type="molecule type" value="Genomic_DNA"/>
</dbReference>
<keyword evidence="2" id="KW-0812">Transmembrane</keyword>
<reference evidence="3 4" key="1">
    <citation type="submission" date="2024-01" db="EMBL/GenBank/DDBJ databases">
        <title>The diversity of rhizobia nodulating Mimosa spp. in eleven states of Brazil covering several biomes is determined by host plant, location, and edaphic factors.</title>
        <authorList>
            <person name="Rouws L."/>
            <person name="Barauna A."/>
            <person name="Beukes C."/>
            <person name="De Faria S.M."/>
            <person name="Gross E."/>
            <person name="Dos Reis Junior F.B."/>
            <person name="Simon M."/>
            <person name="Maluk M."/>
            <person name="Odee D.W."/>
            <person name="Kenicer G."/>
            <person name="Young J.P.W."/>
            <person name="Reis V.M."/>
            <person name="Zilli J."/>
            <person name="James E.K."/>
        </authorList>
    </citation>
    <scope>NUCLEOTIDE SEQUENCE [LARGE SCALE GENOMIC DNA]</scope>
    <source>
        <strain evidence="3 4">JPY530</strain>
    </source>
</reference>
<feature type="transmembrane region" description="Helical" evidence="2">
    <location>
        <begin position="12"/>
        <end position="29"/>
    </location>
</feature>
<keyword evidence="2" id="KW-0472">Membrane</keyword>
<organism evidence="3 4">
    <name type="scientific">Paraburkholderia azotifigens</name>
    <dbReference type="NCBI Taxonomy" id="2057004"/>
    <lineage>
        <taxon>Bacteria</taxon>
        <taxon>Pseudomonadati</taxon>
        <taxon>Pseudomonadota</taxon>
        <taxon>Betaproteobacteria</taxon>
        <taxon>Burkholderiales</taxon>
        <taxon>Burkholderiaceae</taxon>
        <taxon>Paraburkholderia</taxon>
    </lineage>
</organism>